<evidence type="ECO:0000256" key="3">
    <source>
        <dbReference type="ARBA" id="ARBA00008682"/>
    </source>
</evidence>
<evidence type="ECO:0000256" key="4">
    <source>
        <dbReference type="ARBA" id="ARBA00012729"/>
    </source>
</evidence>
<name>A0A4U9EN07_GIBZA</name>
<dbReference type="Pfam" id="PF00704">
    <property type="entry name" value="Glyco_hydro_18"/>
    <property type="match status" value="1"/>
</dbReference>
<dbReference type="GO" id="GO:0006032">
    <property type="term" value="P:chitin catabolic process"/>
    <property type="evidence" value="ECO:0007669"/>
    <property type="project" value="UniProtKB-KW"/>
</dbReference>
<evidence type="ECO:0000313" key="11">
    <source>
        <dbReference type="EMBL" id="VIO56295.1"/>
    </source>
</evidence>
<dbReference type="SUPFAM" id="SSF51445">
    <property type="entry name" value="(Trans)glycosidases"/>
    <property type="match status" value="1"/>
</dbReference>
<dbReference type="AlphaFoldDB" id="A0A4U9EN07"/>
<evidence type="ECO:0000256" key="1">
    <source>
        <dbReference type="ARBA" id="ARBA00000822"/>
    </source>
</evidence>
<keyword evidence="8" id="KW-0119">Carbohydrate metabolism</keyword>
<dbReference type="GO" id="GO:0005576">
    <property type="term" value="C:extracellular region"/>
    <property type="evidence" value="ECO:0007669"/>
    <property type="project" value="UniProtKB-SubCell"/>
</dbReference>
<dbReference type="GO" id="GO:0008843">
    <property type="term" value="F:endochitinase activity"/>
    <property type="evidence" value="ECO:0007669"/>
    <property type="project" value="UniProtKB-EC"/>
</dbReference>
<dbReference type="InterPro" id="IPR029070">
    <property type="entry name" value="Chitinase_insertion_sf"/>
</dbReference>
<dbReference type="PROSITE" id="PS51910">
    <property type="entry name" value="GH18_2"/>
    <property type="match status" value="1"/>
</dbReference>
<dbReference type="SMART" id="SM00636">
    <property type="entry name" value="Glyco_18"/>
    <property type="match status" value="1"/>
</dbReference>
<dbReference type="PANTHER" id="PTHR11177:SF317">
    <property type="entry name" value="CHITINASE 12-RELATED"/>
    <property type="match status" value="1"/>
</dbReference>
<dbReference type="PANTHER" id="PTHR11177">
    <property type="entry name" value="CHITINASE"/>
    <property type="match status" value="1"/>
</dbReference>
<dbReference type="InterPro" id="IPR011583">
    <property type="entry name" value="Chitinase_II/V-like_cat"/>
</dbReference>
<comment type="similarity">
    <text evidence="3">Belongs to the glycosyl hydrolase 18 family. Chitinase class V subfamily.</text>
</comment>
<dbReference type="InterPro" id="IPR001579">
    <property type="entry name" value="Glyco_hydro_18_chit_AS"/>
</dbReference>
<evidence type="ECO:0000256" key="7">
    <source>
        <dbReference type="ARBA" id="ARBA00023024"/>
    </source>
</evidence>
<protein>
    <recommendedName>
        <fullName evidence="4">chitinase</fullName>
        <ecNumber evidence="4">3.2.1.14</ecNumber>
    </recommendedName>
</protein>
<keyword evidence="10" id="KW-0624">Polysaccharide degradation</keyword>
<evidence type="ECO:0000256" key="2">
    <source>
        <dbReference type="ARBA" id="ARBA00004613"/>
    </source>
</evidence>
<dbReference type="EC" id="3.2.1.14" evidence="4"/>
<dbReference type="GO" id="GO:0000272">
    <property type="term" value="P:polysaccharide catabolic process"/>
    <property type="evidence" value="ECO:0007669"/>
    <property type="project" value="UniProtKB-KW"/>
</dbReference>
<proteinExistence type="inferred from homology"/>
<keyword evidence="5" id="KW-0964">Secreted</keyword>
<keyword evidence="9" id="KW-0326">Glycosidase</keyword>
<keyword evidence="6" id="KW-0378">Hydrolase</keyword>
<gene>
    <name evidence="11" type="ORF">FUG_LOCUS211440</name>
</gene>
<dbReference type="InterPro" id="IPR050314">
    <property type="entry name" value="Glycosyl_Hydrlase_18"/>
</dbReference>
<dbReference type="EMBL" id="CAAKMV010000124">
    <property type="protein sequence ID" value="VIO56295.1"/>
    <property type="molecule type" value="Genomic_DNA"/>
</dbReference>
<comment type="subcellular location">
    <subcellularLocation>
        <location evidence="2">Secreted</location>
    </subcellularLocation>
</comment>
<evidence type="ECO:0000256" key="6">
    <source>
        <dbReference type="ARBA" id="ARBA00022801"/>
    </source>
</evidence>
<keyword evidence="7" id="KW-0146">Chitin degradation</keyword>
<evidence type="ECO:0000256" key="10">
    <source>
        <dbReference type="ARBA" id="ARBA00023326"/>
    </source>
</evidence>
<dbReference type="GO" id="GO:0008061">
    <property type="term" value="F:chitin binding"/>
    <property type="evidence" value="ECO:0007669"/>
    <property type="project" value="InterPro"/>
</dbReference>
<comment type="catalytic activity">
    <reaction evidence="1">
        <text>Random endo-hydrolysis of N-acetyl-beta-D-glucosaminide (1-&gt;4)-beta-linkages in chitin and chitodextrins.</text>
        <dbReference type="EC" id="3.2.1.14"/>
    </reaction>
</comment>
<dbReference type="InterPro" id="IPR001223">
    <property type="entry name" value="Glyco_hydro18_cat"/>
</dbReference>
<evidence type="ECO:0000256" key="5">
    <source>
        <dbReference type="ARBA" id="ARBA00022525"/>
    </source>
</evidence>
<dbReference type="PROSITE" id="PS01095">
    <property type="entry name" value="GH18_1"/>
    <property type="match status" value="1"/>
</dbReference>
<reference evidence="11" key="1">
    <citation type="submission" date="2019-04" db="EMBL/GenBank/DDBJ databases">
        <authorList>
            <person name="Melise S."/>
            <person name="Noan J."/>
            <person name="Okalmin O."/>
        </authorList>
    </citation>
    <scope>NUCLEOTIDE SEQUENCE</scope>
    <source>
        <strain evidence="11">FN9</strain>
    </source>
</reference>
<accession>A0A4U9EN07</accession>
<dbReference type="Gene3D" id="3.20.20.80">
    <property type="entry name" value="Glycosidases"/>
    <property type="match status" value="1"/>
</dbReference>
<sequence length="414" mass="44890">MFSLKSLSASLVGVLSLSSGAAAAANNSPQLVASTYFAGFHANRGFPVSAMPWDKYTDAKYSFAETTEDGGLDLSKSQPEELSCFVNAAKKNGVKALVSIGGWTGARYFSTNFGNEKNRTAFVKTCVDFAKEHSLDGLDFDWEYPNRQGLGCNTINENDTANFLEFLKELRKDPVGKDLYLTAAGSLLPWNDKDGAPSKDLGGFADVLDYLMIMNYDLYGGWSNVAGPNAALYSSCDERNNMGSGNQAVTKWNDAGIPLSQIVLGMPNYGHGFKVNATSAYNKNHKLNLYPAQNSTDRFQGSSWDNDPLIDACGNPNPPGGTYPFWSLIKEAKFLDASGNPAPGIAYTWDKCSKTPFLYDEEKQIYVSYDNARSFTEKGKFVKAKGLGGFATYEAGGDYNNILIDAVRSAVGLS</sequence>
<dbReference type="InterPro" id="IPR017853">
    <property type="entry name" value="GH"/>
</dbReference>
<dbReference type="SUPFAM" id="SSF54556">
    <property type="entry name" value="Chitinase insertion domain"/>
    <property type="match status" value="1"/>
</dbReference>
<evidence type="ECO:0000256" key="8">
    <source>
        <dbReference type="ARBA" id="ARBA00023277"/>
    </source>
</evidence>
<organism evidence="11">
    <name type="scientific">Gibberella zeae</name>
    <name type="common">Wheat head blight fungus</name>
    <name type="synonym">Fusarium graminearum</name>
    <dbReference type="NCBI Taxonomy" id="5518"/>
    <lineage>
        <taxon>Eukaryota</taxon>
        <taxon>Fungi</taxon>
        <taxon>Dikarya</taxon>
        <taxon>Ascomycota</taxon>
        <taxon>Pezizomycotina</taxon>
        <taxon>Sordariomycetes</taxon>
        <taxon>Hypocreomycetidae</taxon>
        <taxon>Hypocreales</taxon>
        <taxon>Nectriaceae</taxon>
        <taxon>Fusarium</taxon>
    </lineage>
</organism>
<evidence type="ECO:0000256" key="9">
    <source>
        <dbReference type="ARBA" id="ARBA00023295"/>
    </source>
</evidence>
<dbReference type="Gene3D" id="3.10.50.10">
    <property type="match status" value="1"/>
</dbReference>